<evidence type="ECO:0000256" key="6">
    <source>
        <dbReference type="ARBA" id="ARBA00023163"/>
    </source>
</evidence>
<evidence type="ECO:0000313" key="11">
    <source>
        <dbReference type="Proteomes" id="UP001634394"/>
    </source>
</evidence>
<keyword evidence="7" id="KW-0539">Nucleus</keyword>
<feature type="region of interest" description="Disordered" evidence="8">
    <location>
        <begin position="1"/>
        <end position="87"/>
    </location>
</feature>
<dbReference type="InterPro" id="IPR050359">
    <property type="entry name" value="bHLH_transcription_factors"/>
</dbReference>
<dbReference type="PROSITE" id="PS50888">
    <property type="entry name" value="BHLH"/>
    <property type="match status" value="1"/>
</dbReference>
<comment type="caution">
    <text evidence="10">The sequence shown here is derived from an EMBL/GenBank/DDBJ whole genome shotgun (WGS) entry which is preliminary data.</text>
</comment>
<dbReference type="FunFam" id="4.10.280.10:FF:000006">
    <property type="entry name" value="Neurogenic differentiation factor"/>
    <property type="match status" value="1"/>
</dbReference>
<keyword evidence="11" id="KW-1185">Reference proteome</keyword>
<proteinExistence type="predicted"/>
<dbReference type="SUPFAM" id="SSF47459">
    <property type="entry name" value="HLH, helix-loop-helix DNA-binding domain"/>
    <property type="match status" value="1"/>
</dbReference>
<feature type="domain" description="BHLH" evidence="9">
    <location>
        <begin position="96"/>
        <end position="148"/>
    </location>
</feature>
<dbReference type="SMART" id="SM00353">
    <property type="entry name" value="HLH"/>
    <property type="match status" value="1"/>
</dbReference>
<dbReference type="GO" id="GO:0030154">
    <property type="term" value="P:cell differentiation"/>
    <property type="evidence" value="ECO:0007669"/>
    <property type="project" value="UniProtKB-KW"/>
</dbReference>
<gene>
    <name evidence="10" type="ORF">ACJMK2_023957</name>
</gene>
<dbReference type="GO" id="GO:0007399">
    <property type="term" value="P:nervous system development"/>
    <property type="evidence" value="ECO:0007669"/>
    <property type="project" value="UniProtKB-KW"/>
</dbReference>
<reference evidence="10 11" key="1">
    <citation type="submission" date="2024-11" db="EMBL/GenBank/DDBJ databases">
        <title>Chromosome-level genome assembly of the freshwater bivalve Anodonta woodiana.</title>
        <authorList>
            <person name="Chen X."/>
        </authorList>
    </citation>
    <scope>NUCLEOTIDE SEQUENCE [LARGE SCALE GENOMIC DNA]</scope>
    <source>
        <strain evidence="10">MN2024</strain>
        <tissue evidence="10">Gills</tissue>
    </source>
</reference>
<dbReference type="CDD" id="cd11427">
    <property type="entry name" value="bHLH_TS_NeuroD"/>
    <property type="match status" value="1"/>
</dbReference>
<protein>
    <recommendedName>
        <fullName evidence="9">BHLH domain-containing protein</fullName>
    </recommendedName>
</protein>
<dbReference type="PANTHER" id="PTHR19290:SF134">
    <property type="entry name" value="NEUROGENIC DIFFERENTIATION FACTOR 1"/>
    <property type="match status" value="1"/>
</dbReference>
<dbReference type="EMBL" id="JBJQND010000019">
    <property type="protein sequence ID" value="KAL3832303.1"/>
    <property type="molecule type" value="Genomic_DNA"/>
</dbReference>
<evidence type="ECO:0000256" key="2">
    <source>
        <dbReference type="ARBA" id="ARBA00022782"/>
    </source>
</evidence>
<dbReference type="AlphaFoldDB" id="A0ABD3T777"/>
<feature type="compositionally biased region" description="Polar residues" evidence="8">
    <location>
        <begin position="270"/>
        <end position="280"/>
    </location>
</feature>
<feature type="compositionally biased region" description="Basic and acidic residues" evidence="8">
    <location>
        <begin position="66"/>
        <end position="75"/>
    </location>
</feature>
<dbReference type="InterPro" id="IPR022575">
    <property type="entry name" value="NeuroD_DUF"/>
</dbReference>
<evidence type="ECO:0000256" key="3">
    <source>
        <dbReference type="ARBA" id="ARBA00022902"/>
    </source>
</evidence>
<dbReference type="InterPro" id="IPR011598">
    <property type="entry name" value="bHLH_dom"/>
</dbReference>
<evidence type="ECO:0000256" key="7">
    <source>
        <dbReference type="ARBA" id="ARBA00023242"/>
    </source>
</evidence>
<accession>A0ABD3T777</accession>
<name>A0ABD3T777_SINWO</name>
<dbReference type="Pfam" id="PF00010">
    <property type="entry name" value="HLH"/>
    <property type="match status" value="1"/>
</dbReference>
<keyword evidence="5" id="KW-0238">DNA-binding</keyword>
<feature type="region of interest" description="Disordered" evidence="8">
    <location>
        <begin position="260"/>
        <end position="290"/>
    </location>
</feature>
<keyword evidence="4" id="KW-0805">Transcription regulation</keyword>
<dbReference type="PANTHER" id="PTHR19290">
    <property type="entry name" value="BASIC HELIX-LOOP-HELIX PROTEIN NEUROGENIN-RELATED"/>
    <property type="match status" value="1"/>
</dbReference>
<dbReference type="Gene3D" id="4.10.280.10">
    <property type="entry name" value="Helix-loop-helix DNA-binding domain"/>
    <property type="match status" value="1"/>
</dbReference>
<dbReference type="Pfam" id="PF12533">
    <property type="entry name" value="Neuro_bHLH"/>
    <property type="match status" value="1"/>
</dbReference>
<evidence type="ECO:0000259" key="9">
    <source>
        <dbReference type="PROSITE" id="PS50888"/>
    </source>
</evidence>
<dbReference type="GO" id="GO:0003677">
    <property type="term" value="F:DNA binding"/>
    <property type="evidence" value="ECO:0007669"/>
    <property type="project" value="UniProtKB-KW"/>
</dbReference>
<evidence type="ECO:0000313" key="10">
    <source>
        <dbReference type="EMBL" id="KAL3832303.1"/>
    </source>
</evidence>
<keyword evidence="3" id="KW-0524">Neurogenesis</keyword>
<evidence type="ECO:0000256" key="8">
    <source>
        <dbReference type="SAM" id="MobiDB-lite"/>
    </source>
</evidence>
<dbReference type="Proteomes" id="UP001634394">
    <property type="component" value="Unassembled WGS sequence"/>
</dbReference>
<dbReference type="InterPro" id="IPR036638">
    <property type="entry name" value="HLH_DNA-bd_sf"/>
</dbReference>
<evidence type="ECO:0000256" key="4">
    <source>
        <dbReference type="ARBA" id="ARBA00023015"/>
    </source>
</evidence>
<organism evidence="10 11">
    <name type="scientific">Sinanodonta woodiana</name>
    <name type="common">Chinese pond mussel</name>
    <name type="synonym">Anodonta woodiana</name>
    <dbReference type="NCBI Taxonomy" id="1069815"/>
    <lineage>
        <taxon>Eukaryota</taxon>
        <taxon>Metazoa</taxon>
        <taxon>Spiralia</taxon>
        <taxon>Lophotrochozoa</taxon>
        <taxon>Mollusca</taxon>
        <taxon>Bivalvia</taxon>
        <taxon>Autobranchia</taxon>
        <taxon>Heteroconchia</taxon>
        <taxon>Palaeoheterodonta</taxon>
        <taxon>Unionida</taxon>
        <taxon>Unionoidea</taxon>
        <taxon>Unionidae</taxon>
        <taxon>Unioninae</taxon>
        <taxon>Sinanodonta</taxon>
    </lineage>
</organism>
<feature type="compositionally biased region" description="Acidic residues" evidence="8">
    <location>
        <begin position="9"/>
        <end position="35"/>
    </location>
</feature>
<keyword evidence="1" id="KW-0217">Developmental protein</keyword>
<evidence type="ECO:0000256" key="5">
    <source>
        <dbReference type="ARBA" id="ARBA00023125"/>
    </source>
</evidence>
<sequence>MPIKSSAESSDDIDLDLDDLTDDENEELSETEETCNDIINTSDSDTKSEQDDTSSNKSKKSGGRLTKKDPNEPKTPKKRGPKKKKLTKARLVKLRIRRMKANTRERNRMHGLNDALDELRKHVPCYSKTQKLSKIETLRLARNYIFALGDILKTGVKPDSVTFAKALSKGLSQNTMNLVAGSLQLNPRTLLPESTSFNKPYQFLYDEPLDFNSANVRSMPYQDPYSYPQNYGSYNQINSNANMHQMSQFPQQISTISSTNSLHSPIATPHMTSYGSQRNRSPLHGNTPDSTLPVDPMSSPSFFHCESNMESYTSAGTMASMGPGYGSHVMPPYQECNPYILLDELTENSLEPDLGVFNTGSNIPDVTG</sequence>
<evidence type="ECO:0000256" key="1">
    <source>
        <dbReference type="ARBA" id="ARBA00022473"/>
    </source>
</evidence>
<keyword evidence="6" id="KW-0804">Transcription</keyword>
<feature type="compositionally biased region" description="Basic residues" evidence="8">
    <location>
        <begin position="76"/>
        <end position="87"/>
    </location>
</feature>
<keyword evidence="2" id="KW-0221">Differentiation</keyword>